<comment type="caution">
    <text evidence="1">The sequence shown here is derived from an EMBL/GenBank/DDBJ whole genome shotgun (WGS) entry which is preliminary data.</text>
</comment>
<feature type="non-terminal residue" evidence="1">
    <location>
        <position position="1"/>
    </location>
</feature>
<name>A0ABS8Y8A8_DATST</name>
<evidence type="ECO:0000313" key="2">
    <source>
        <dbReference type="Proteomes" id="UP000823775"/>
    </source>
</evidence>
<gene>
    <name evidence="1" type="ORF">HAX54_051872</name>
</gene>
<sequence length="163" mass="18815">AEDATVAFSPNNNRVYSIKHPTVNSVMDKFLVVIPPPNTDIRNPLIEPHQNANVGEVNTELTQMEGLIEAEQKHGETLHVMDIECPYKLPQVFHNFLFKWLFKVKISSLVQNFLCYEFIVFITYNCIMIDEFNNLQLQELSETLKAKLMEAKRIAFQQKESGI</sequence>
<keyword evidence="2" id="KW-1185">Reference proteome</keyword>
<organism evidence="1 2">
    <name type="scientific">Datura stramonium</name>
    <name type="common">Jimsonweed</name>
    <name type="synonym">Common thornapple</name>
    <dbReference type="NCBI Taxonomy" id="4076"/>
    <lineage>
        <taxon>Eukaryota</taxon>
        <taxon>Viridiplantae</taxon>
        <taxon>Streptophyta</taxon>
        <taxon>Embryophyta</taxon>
        <taxon>Tracheophyta</taxon>
        <taxon>Spermatophyta</taxon>
        <taxon>Magnoliopsida</taxon>
        <taxon>eudicotyledons</taxon>
        <taxon>Gunneridae</taxon>
        <taxon>Pentapetalae</taxon>
        <taxon>asterids</taxon>
        <taxon>lamiids</taxon>
        <taxon>Solanales</taxon>
        <taxon>Solanaceae</taxon>
        <taxon>Solanoideae</taxon>
        <taxon>Datureae</taxon>
        <taxon>Datura</taxon>
    </lineage>
</organism>
<feature type="non-terminal residue" evidence="1">
    <location>
        <position position="163"/>
    </location>
</feature>
<accession>A0ABS8Y8A8</accession>
<evidence type="ECO:0000313" key="1">
    <source>
        <dbReference type="EMBL" id="MCE5167384.1"/>
    </source>
</evidence>
<dbReference type="EMBL" id="JACEIK010093122">
    <property type="protein sequence ID" value="MCE5167384.1"/>
    <property type="molecule type" value="Genomic_DNA"/>
</dbReference>
<protein>
    <submittedName>
        <fullName evidence="1">Uncharacterized protein</fullName>
    </submittedName>
</protein>
<dbReference type="Proteomes" id="UP000823775">
    <property type="component" value="Unassembled WGS sequence"/>
</dbReference>
<proteinExistence type="predicted"/>
<reference evidence="1 2" key="1">
    <citation type="journal article" date="2021" name="BMC Genomics">
        <title>Datura genome reveals duplications of psychoactive alkaloid biosynthetic genes and high mutation rate following tissue culture.</title>
        <authorList>
            <person name="Rajewski A."/>
            <person name="Carter-House D."/>
            <person name="Stajich J."/>
            <person name="Litt A."/>
        </authorList>
    </citation>
    <scope>NUCLEOTIDE SEQUENCE [LARGE SCALE GENOMIC DNA]</scope>
    <source>
        <strain evidence="1">AR-01</strain>
    </source>
</reference>